<evidence type="ECO:0000256" key="1">
    <source>
        <dbReference type="SAM" id="MobiDB-lite"/>
    </source>
</evidence>
<protein>
    <submittedName>
        <fullName evidence="2">Uncharacterized protein</fullName>
    </submittedName>
</protein>
<evidence type="ECO:0000313" key="2">
    <source>
        <dbReference type="EMBL" id="KAK4040416.1"/>
    </source>
</evidence>
<name>A0AAN6SSF2_9PEZI</name>
<proteinExistence type="predicted"/>
<organism evidence="2 3">
    <name type="scientific">Parachaetomium inaequale</name>
    <dbReference type="NCBI Taxonomy" id="2588326"/>
    <lineage>
        <taxon>Eukaryota</taxon>
        <taxon>Fungi</taxon>
        <taxon>Dikarya</taxon>
        <taxon>Ascomycota</taxon>
        <taxon>Pezizomycotina</taxon>
        <taxon>Sordariomycetes</taxon>
        <taxon>Sordariomycetidae</taxon>
        <taxon>Sordariales</taxon>
        <taxon>Chaetomiaceae</taxon>
        <taxon>Parachaetomium</taxon>
    </lineage>
</organism>
<dbReference type="AlphaFoldDB" id="A0AAN6SSF2"/>
<gene>
    <name evidence="2" type="ORF">C8A01DRAFT_46230</name>
</gene>
<reference evidence="3" key="1">
    <citation type="journal article" date="2023" name="Mol. Phylogenet. Evol.">
        <title>Genome-scale phylogeny and comparative genomics of the fungal order Sordariales.</title>
        <authorList>
            <person name="Hensen N."/>
            <person name="Bonometti L."/>
            <person name="Westerberg I."/>
            <person name="Brannstrom I.O."/>
            <person name="Guillou S."/>
            <person name="Cros-Aarteil S."/>
            <person name="Calhoun S."/>
            <person name="Haridas S."/>
            <person name="Kuo A."/>
            <person name="Mondo S."/>
            <person name="Pangilinan J."/>
            <person name="Riley R."/>
            <person name="LaButti K."/>
            <person name="Andreopoulos B."/>
            <person name="Lipzen A."/>
            <person name="Chen C."/>
            <person name="Yan M."/>
            <person name="Daum C."/>
            <person name="Ng V."/>
            <person name="Clum A."/>
            <person name="Steindorff A."/>
            <person name="Ohm R.A."/>
            <person name="Martin F."/>
            <person name="Silar P."/>
            <person name="Natvig D.O."/>
            <person name="Lalanne C."/>
            <person name="Gautier V."/>
            <person name="Ament-Velasquez S.L."/>
            <person name="Kruys A."/>
            <person name="Hutchinson M.I."/>
            <person name="Powell A.J."/>
            <person name="Barry K."/>
            <person name="Miller A.N."/>
            <person name="Grigoriev I.V."/>
            <person name="Debuchy R."/>
            <person name="Gladieux P."/>
            <person name="Hiltunen Thoren M."/>
            <person name="Johannesson H."/>
        </authorList>
    </citation>
    <scope>NUCLEOTIDE SEQUENCE [LARGE SCALE GENOMIC DNA]</scope>
    <source>
        <strain evidence="3">CBS 284.82</strain>
    </source>
</reference>
<comment type="caution">
    <text evidence="2">The sequence shown here is derived from an EMBL/GenBank/DDBJ whole genome shotgun (WGS) entry which is preliminary data.</text>
</comment>
<keyword evidence="3" id="KW-1185">Reference proteome</keyword>
<feature type="region of interest" description="Disordered" evidence="1">
    <location>
        <begin position="1"/>
        <end position="34"/>
    </location>
</feature>
<evidence type="ECO:0000313" key="3">
    <source>
        <dbReference type="Proteomes" id="UP001303115"/>
    </source>
</evidence>
<sequence>MPTTENDSNVEGQGKRLTTTSSLTPSPDSSLENLADRKDEGAMGTAITSPHPPFPVVMNAYGQWGKLKSFNLCGATEQDRLCHVDIHTGYSGKTPLGTRPGVVLHYGMSSKAPILAAAGYDSQWSASILSFNSESVILMPSLLPATARTSNFVTEKMPAFVRGGQVVFSFSIEVSHGKEPRREKFEWRKFAKDVDETAKEGGFKLVRLPSPRSSTKLADDTDADAGSEVLALLAWRQLFPKFKHAFTLQLLGRGQSGELGERWSLMVVITALRLWALRVAGKTKKGVIAAGQKADGN</sequence>
<accession>A0AAN6SSF2</accession>
<feature type="compositionally biased region" description="Polar residues" evidence="1">
    <location>
        <begin position="1"/>
        <end position="11"/>
    </location>
</feature>
<dbReference type="EMBL" id="MU854377">
    <property type="protein sequence ID" value="KAK4040416.1"/>
    <property type="molecule type" value="Genomic_DNA"/>
</dbReference>
<feature type="compositionally biased region" description="Low complexity" evidence="1">
    <location>
        <begin position="17"/>
        <end position="31"/>
    </location>
</feature>
<dbReference type="Proteomes" id="UP001303115">
    <property type="component" value="Unassembled WGS sequence"/>
</dbReference>